<evidence type="ECO:0000256" key="1">
    <source>
        <dbReference type="SAM" id="Phobius"/>
    </source>
</evidence>
<proteinExistence type="predicted"/>
<evidence type="ECO:0000313" key="2">
    <source>
        <dbReference type="EMBL" id="RIX32419.1"/>
    </source>
</evidence>
<accession>A0A418Q3E2</accession>
<organism evidence="2 3">
    <name type="scientific">Sphingomonas edaphi</name>
    <dbReference type="NCBI Taxonomy" id="2315689"/>
    <lineage>
        <taxon>Bacteria</taxon>
        <taxon>Pseudomonadati</taxon>
        <taxon>Pseudomonadota</taxon>
        <taxon>Alphaproteobacteria</taxon>
        <taxon>Sphingomonadales</taxon>
        <taxon>Sphingomonadaceae</taxon>
        <taxon>Sphingomonas</taxon>
    </lineage>
</organism>
<dbReference type="GO" id="GO:0016020">
    <property type="term" value="C:membrane"/>
    <property type="evidence" value="ECO:0007669"/>
    <property type="project" value="InterPro"/>
</dbReference>
<dbReference type="InterPro" id="IPR003425">
    <property type="entry name" value="CCB3/YggT"/>
</dbReference>
<name>A0A418Q3E2_9SPHN</name>
<keyword evidence="1" id="KW-0472">Membrane</keyword>
<gene>
    <name evidence="2" type="ORF">D3M59_05625</name>
</gene>
<dbReference type="AlphaFoldDB" id="A0A418Q3E2"/>
<evidence type="ECO:0000313" key="3">
    <source>
        <dbReference type="Proteomes" id="UP000285023"/>
    </source>
</evidence>
<comment type="caution">
    <text evidence="2">The sequence shown here is derived from an EMBL/GenBank/DDBJ whole genome shotgun (WGS) entry which is preliminary data.</text>
</comment>
<keyword evidence="3" id="KW-1185">Reference proteome</keyword>
<dbReference type="RefSeq" id="WP_119532341.1">
    <property type="nucleotide sequence ID" value="NZ_QXTF01000001.1"/>
</dbReference>
<sequence>MLYALFSIIDMVLQVLVWIVIAQVIISWLVAFNVMNTSSNFVRTVLDALDRLTAPLYRPIRKILPDFGGIDFSPIVLILAIQILRKLNAGLALESSATLM</sequence>
<keyword evidence="1" id="KW-1133">Transmembrane helix</keyword>
<dbReference type="EMBL" id="QXTF01000001">
    <property type="protein sequence ID" value="RIX32419.1"/>
    <property type="molecule type" value="Genomic_DNA"/>
</dbReference>
<keyword evidence="1" id="KW-0812">Transmembrane</keyword>
<reference evidence="2 3" key="1">
    <citation type="submission" date="2018-09" db="EMBL/GenBank/DDBJ databases">
        <title>Sphingomonas sp. DAC4.</title>
        <authorList>
            <person name="Seo T."/>
        </authorList>
    </citation>
    <scope>NUCLEOTIDE SEQUENCE [LARGE SCALE GENOMIC DNA]</scope>
    <source>
        <strain evidence="2 3">DAC4</strain>
    </source>
</reference>
<dbReference type="Proteomes" id="UP000285023">
    <property type="component" value="Unassembled WGS sequence"/>
</dbReference>
<dbReference type="OrthoDB" id="9814445at2"/>
<feature type="transmembrane region" description="Helical" evidence="1">
    <location>
        <begin position="12"/>
        <end position="34"/>
    </location>
</feature>
<dbReference type="Pfam" id="PF02325">
    <property type="entry name" value="CCB3_YggT"/>
    <property type="match status" value="1"/>
</dbReference>
<protein>
    <submittedName>
        <fullName evidence="2">YggT family protein</fullName>
    </submittedName>
</protein>